<reference evidence="1 2" key="1">
    <citation type="journal article" date="2020" name="Microb. Genom.">
        <title>Genetic diversity of clinical and environmental Mucorales isolates obtained from an investigation of mucormycosis cases among solid organ transplant recipients.</title>
        <authorList>
            <person name="Nguyen M.H."/>
            <person name="Kaul D."/>
            <person name="Muto C."/>
            <person name="Cheng S.J."/>
            <person name="Richter R.A."/>
            <person name="Bruno V.M."/>
            <person name="Liu G."/>
            <person name="Beyhan S."/>
            <person name="Sundermann A.J."/>
            <person name="Mounaud S."/>
            <person name="Pasculle A.W."/>
            <person name="Nierman W.C."/>
            <person name="Driscoll E."/>
            <person name="Cumbie R."/>
            <person name="Clancy C.J."/>
            <person name="Dupont C.L."/>
        </authorList>
    </citation>
    <scope>NUCLEOTIDE SEQUENCE [LARGE SCALE GENOMIC DNA]</scope>
    <source>
        <strain evidence="1 2">GL24</strain>
    </source>
</reference>
<comment type="caution">
    <text evidence="1">The sequence shown here is derived from an EMBL/GenBank/DDBJ whole genome shotgun (WGS) entry which is preliminary data.</text>
</comment>
<dbReference type="EMBL" id="JAANIU010007388">
    <property type="protein sequence ID" value="KAG1537963.1"/>
    <property type="molecule type" value="Genomic_DNA"/>
</dbReference>
<dbReference type="Proteomes" id="UP000740926">
    <property type="component" value="Unassembled WGS sequence"/>
</dbReference>
<organism evidence="1 2">
    <name type="scientific">Rhizopus delemar</name>
    <dbReference type="NCBI Taxonomy" id="936053"/>
    <lineage>
        <taxon>Eukaryota</taxon>
        <taxon>Fungi</taxon>
        <taxon>Fungi incertae sedis</taxon>
        <taxon>Mucoromycota</taxon>
        <taxon>Mucoromycotina</taxon>
        <taxon>Mucoromycetes</taxon>
        <taxon>Mucorales</taxon>
        <taxon>Mucorineae</taxon>
        <taxon>Rhizopodaceae</taxon>
        <taxon>Rhizopus</taxon>
    </lineage>
</organism>
<sequence>MAAFQQAMHRTQNELGRVLDDFVVATAQDQAELVAAEPAGQVLLAGHRAQDVAHALQHAVAGLVAMAVIDLLEAVAVDQQQGLRQPFLLGAAFLQVQGQAAAVVQPGQFIGTRQLPQLTGQRRAFARGFAQDFARIEQAQHFRQRLGDVLLRPRRVGGDLDHLPLRLQQGPQDLHMGNAQRHAQHHQRTHDRRHQ</sequence>
<keyword evidence="2" id="KW-1185">Reference proteome</keyword>
<evidence type="ECO:0000313" key="1">
    <source>
        <dbReference type="EMBL" id="KAG1537963.1"/>
    </source>
</evidence>
<accession>A0A9P6Y2F4</accession>
<evidence type="ECO:0000313" key="2">
    <source>
        <dbReference type="Proteomes" id="UP000740926"/>
    </source>
</evidence>
<proteinExistence type="predicted"/>
<dbReference type="AlphaFoldDB" id="A0A9P6Y2F4"/>
<name>A0A9P6Y2F4_9FUNG</name>
<protein>
    <submittedName>
        <fullName evidence="1">Uncharacterized protein</fullName>
    </submittedName>
</protein>
<gene>
    <name evidence="1" type="ORF">G6F50_014758</name>
</gene>